<keyword evidence="10" id="KW-0472">Membrane</keyword>
<dbReference type="Proteomes" id="UP000824063">
    <property type="component" value="Unassembled WGS sequence"/>
</dbReference>
<dbReference type="PANTHER" id="PTHR22683">
    <property type="entry name" value="SPORULATION PROTEIN RELATED"/>
    <property type="match status" value="1"/>
</dbReference>
<dbReference type="Gene3D" id="3.40.50.300">
    <property type="entry name" value="P-loop containing nucleotide triphosphate hydrolases"/>
    <property type="match status" value="1"/>
</dbReference>
<accession>A0A9D2F6X8</accession>
<keyword evidence="6" id="KW-0238">DNA-binding</keyword>
<evidence type="ECO:0000256" key="10">
    <source>
        <dbReference type="SAM" id="Phobius"/>
    </source>
</evidence>
<feature type="transmembrane region" description="Helical" evidence="10">
    <location>
        <begin position="21"/>
        <end position="41"/>
    </location>
</feature>
<dbReference type="SUPFAM" id="SSF46785">
    <property type="entry name" value="Winged helix' DNA-binding domain"/>
    <property type="match status" value="1"/>
</dbReference>
<feature type="transmembrane region" description="Helical" evidence="10">
    <location>
        <begin position="91"/>
        <end position="110"/>
    </location>
</feature>
<reference evidence="12" key="1">
    <citation type="journal article" date="2021" name="PeerJ">
        <title>Extensive microbial diversity within the chicken gut microbiome revealed by metagenomics and culture.</title>
        <authorList>
            <person name="Gilroy R."/>
            <person name="Ravi A."/>
            <person name="Getino M."/>
            <person name="Pursley I."/>
            <person name="Horton D.L."/>
            <person name="Alikhan N.F."/>
            <person name="Baker D."/>
            <person name="Gharbi K."/>
            <person name="Hall N."/>
            <person name="Watson M."/>
            <person name="Adriaenssens E.M."/>
            <person name="Foster-Nyarko E."/>
            <person name="Jarju S."/>
            <person name="Secka A."/>
            <person name="Antonio M."/>
            <person name="Oren A."/>
            <person name="Chaudhuri R.R."/>
            <person name="La Ragione R."/>
            <person name="Hildebrand F."/>
            <person name="Pallen M.J."/>
        </authorList>
    </citation>
    <scope>NUCLEOTIDE SEQUENCE</scope>
    <source>
        <strain evidence="12">CHK172-16539</strain>
    </source>
</reference>
<evidence type="ECO:0000256" key="7">
    <source>
        <dbReference type="ARBA" id="ARBA00025923"/>
    </source>
</evidence>
<evidence type="ECO:0000259" key="11">
    <source>
        <dbReference type="PROSITE" id="PS50901"/>
    </source>
</evidence>
<dbReference type="AlphaFoldDB" id="A0A9D2F6X8"/>
<feature type="transmembrane region" description="Helical" evidence="10">
    <location>
        <begin position="161"/>
        <end position="183"/>
    </location>
</feature>
<dbReference type="SMART" id="SM00843">
    <property type="entry name" value="Ftsk_gamma"/>
    <property type="match status" value="1"/>
</dbReference>
<gene>
    <name evidence="12" type="ORF">IAA20_06875</name>
</gene>
<dbReference type="InterPro" id="IPR018541">
    <property type="entry name" value="Ftsk_gamma"/>
</dbReference>
<dbReference type="SUPFAM" id="SSF52540">
    <property type="entry name" value="P-loop containing nucleoside triphosphate hydrolases"/>
    <property type="match status" value="1"/>
</dbReference>
<keyword evidence="4" id="KW-0159">Chromosome partition</keyword>
<evidence type="ECO:0000256" key="2">
    <source>
        <dbReference type="ARBA" id="ARBA00006474"/>
    </source>
</evidence>
<feature type="binding site" evidence="8">
    <location>
        <begin position="482"/>
        <end position="489"/>
    </location>
    <ligand>
        <name>ATP</name>
        <dbReference type="ChEBI" id="CHEBI:30616"/>
    </ligand>
</feature>
<evidence type="ECO:0000313" key="12">
    <source>
        <dbReference type="EMBL" id="HIZ53644.1"/>
    </source>
</evidence>
<dbReference type="InterPro" id="IPR050206">
    <property type="entry name" value="FtsK/SpoIIIE/SftA"/>
</dbReference>
<dbReference type="Gene3D" id="3.30.980.40">
    <property type="match status" value="1"/>
</dbReference>
<dbReference type="GO" id="GO:0005524">
    <property type="term" value="F:ATP binding"/>
    <property type="evidence" value="ECO:0007669"/>
    <property type="project" value="UniProtKB-UniRule"/>
</dbReference>
<name>A0A9D2F6X8_9ENTE</name>
<dbReference type="InterPro" id="IPR036388">
    <property type="entry name" value="WH-like_DNA-bd_sf"/>
</dbReference>
<comment type="subcellular location">
    <subcellularLocation>
        <location evidence="1">Membrane</location>
        <topology evidence="1">Multi-pass membrane protein</topology>
    </subcellularLocation>
</comment>
<dbReference type="EMBL" id="DXBN01000150">
    <property type="protein sequence ID" value="HIZ53644.1"/>
    <property type="molecule type" value="Genomic_DNA"/>
</dbReference>
<keyword evidence="9" id="KW-0175">Coiled coil</keyword>
<keyword evidence="3 8" id="KW-0547">Nucleotide-binding</keyword>
<organism evidence="12 13">
    <name type="scientific">Candidatus Enterococcus avicola</name>
    <dbReference type="NCBI Taxonomy" id="2838561"/>
    <lineage>
        <taxon>Bacteria</taxon>
        <taxon>Bacillati</taxon>
        <taxon>Bacillota</taxon>
        <taxon>Bacilli</taxon>
        <taxon>Lactobacillales</taxon>
        <taxon>Enterococcaceae</taxon>
        <taxon>Enterococcus</taxon>
    </lineage>
</organism>
<comment type="similarity">
    <text evidence="2">Belongs to the FtsK/SpoIIIE/SftA family.</text>
</comment>
<dbReference type="PROSITE" id="PS50901">
    <property type="entry name" value="FTSK"/>
    <property type="match status" value="1"/>
</dbReference>
<keyword evidence="5 8" id="KW-0067">ATP-binding</keyword>
<evidence type="ECO:0000256" key="5">
    <source>
        <dbReference type="ARBA" id="ARBA00022840"/>
    </source>
</evidence>
<evidence type="ECO:0000256" key="6">
    <source>
        <dbReference type="ARBA" id="ARBA00023125"/>
    </source>
</evidence>
<feature type="coiled-coil region" evidence="9">
    <location>
        <begin position="207"/>
        <end position="245"/>
    </location>
</feature>
<dbReference type="InterPro" id="IPR002543">
    <property type="entry name" value="FtsK_dom"/>
</dbReference>
<dbReference type="Pfam" id="PF09397">
    <property type="entry name" value="FtsK_gamma"/>
    <property type="match status" value="1"/>
</dbReference>
<dbReference type="InterPro" id="IPR041027">
    <property type="entry name" value="FtsK_alpha"/>
</dbReference>
<proteinExistence type="inferred from homology"/>
<dbReference type="CDD" id="cd01127">
    <property type="entry name" value="TrwB_TraG_TraD_VirD4"/>
    <property type="match status" value="1"/>
</dbReference>
<dbReference type="Gene3D" id="1.10.10.10">
    <property type="entry name" value="Winged helix-like DNA-binding domain superfamily/Winged helix DNA-binding domain"/>
    <property type="match status" value="1"/>
</dbReference>
<dbReference type="InterPro" id="IPR027417">
    <property type="entry name" value="P-loop_NTPase"/>
</dbReference>
<sequence length="812" mass="89711">MAQKKRPAKKRKTKKQKRQEEKLTLISLGFLFILFALFGLFQLGFLGNLIANGFRVIGGNTYPILTIALAFYGGILIIRNTEATMTNYRRLIGSLLIYLALVNFLHIQLFQKIQTEDLSVLSTTWGLLLTDLKVNQVTQNVGGGMLGGLIYQTSYFLVSRIGSYIISGILLGIGGFLCTNLSLHELLDFLSGVKERLGGFLEESPEKQAFKAEKKELRQARKAEKQAEKEAKKQAEREAILAEIREQQANTVRPSTKEEREAFVQSETVDSEPEQLSFVPIDTFQALTQEPEEEAVKQTAKKVPKAMEEEVDDQEDLDFEIPQEVEDEAYELPPANLLQAVKATDQSGEYKKIERNIGVLERTFESFGVDAKVVKASLGPSVTKFEIQPAIGVKVSKIVSLTDDIALALAAKDLRMEAPIPGKSLIGIEVPNDAVSTVSFREMIENNPATEDNLLEVPLGRDISGRVQTADLTKMPHLLVAGSTGSGKSVAINGIITSILMRAKPHEVKLMMVDPKMVELNVYNGIPHLLTPVVTNPRKAAQALQKVVKEMEERYEKFAAVGARNITGYNDMITRRNNETGEKNPILPFIVVIVDELADLMMVASNEVEDAIIRLAQMARAAGIHMILATQRPSVDVITGIIKANVPSRMAFAVSSGTDSRTIIDGNGAEKLLGRGDMLFLPMGENKPIRVQGAFISDQDVEAIVSFVTDQQGANYVEEMMVTEEDINPNSPNVAEDQDELYEQAKDLVIEMQTASVSLLQRRFRVGYNRAARLVDQLEAQGIVGPSEGSKPRKVLVEASVDVDDFPYEEIE</sequence>
<dbReference type="Pfam" id="PF01580">
    <property type="entry name" value="FtsK_SpoIIIE"/>
    <property type="match status" value="1"/>
</dbReference>
<evidence type="ECO:0000256" key="8">
    <source>
        <dbReference type="PROSITE-ProRule" id="PRU00289"/>
    </source>
</evidence>
<feature type="domain" description="FtsK" evidence="11">
    <location>
        <begin position="464"/>
        <end position="661"/>
    </location>
</feature>
<evidence type="ECO:0000256" key="3">
    <source>
        <dbReference type="ARBA" id="ARBA00022741"/>
    </source>
</evidence>
<keyword evidence="10" id="KW-0812">Transmembrane</keyword>
<protein>
    <submittedName>
        <fullName evidence="12">DNA translocase FtsK</fullName>
    </submittedName>
</protein>
<dbReference type="PANTHER" id="PTHR22683:SF41">
    <property type="entry name" value="DNA TRANSLOCASE FTSK"/>
    <property type="match status" value="1"/>
</dbReference>
<feature type="transmembrane region" description="Helical" evidence="10">
    <location>
        <begin position="61"/>
        <end position="79"/>
    </location>
</feature>
<comment type="subunit">
    <text evidence="7">Homohexamer. Forms a ring that surrounds DNA.</text>
</comment>
<reference evidence="12" key="2">
    <citation type="submission" date="2021-04" db="EMBL/GenBank/DDBJ databases">
        <authorList>
            <person name="Gilroy R."/>
        </authorList>
    </citation>
    <scope>NUCLEOTIDE SEQUENCE</scope>
    <source>
        <strain evidence="12">CHK172-16539</strain>
    </source>
</reference>
<dbReference type="GO" id="GO:0007059">
    <property type="term" value="P:chromosome segregation"/>
    <property type="evidence" value="ECO:0007669"/>
    <property type="project" value="UniProtKB-KW"/>
</dbReference>
<evidence type="ECO:0000256" key="1">
    <source>
        <dbReference type="ARBA" id="ARBA00004141"/>
    </source>
</evidence>
<dbReference type="Pfam" id="PF17854">
    <property type="entry name" value="FtsK_alpha"/>
    <property type="match status" value="1"/>
</dbReference>
<dbReference type="GO" id="GO:0016020">
    <property type="term" value="C:membrane"/>
    <property type="evidence" value="ECO:0007669"/>
    <property type="project" value="UniProtKB-SubCell"/>
</dbReference>
<evidence type="ECO:0000313" key="13">
    <source>
        <dbReference type="Proteomes" id="UP000824063"/>
    </source>
</evidence>
<dbReference type="InterPro" id="IPR036390">
    <property type="entry name" value="WH_DNA-bd_sf"/>
</dbReference>
<evidence type="ECO:0000256" key="9">
    <source>
        <dbReference type="SAM" id="Coils"/>
    </source>
</evidence>
<evidence type="ECO:0000256" key="4">
    <source>
        <dbReference type="ARBA" id="ARBA00022829"/>
    </source>
</evidence>
<keyword evidence="10" id="KW-1133">Transmembrane helix</keyword>
<comment type="caution">
    <text evidence="12">The sequence shown here is derived from an EMBL/GenBank/DDBJ whole genome shotgun (WGS) entry which is preliminary data.</text>
</comment>
<dbReference type="GO" id="GO:0003677">
    <property type="term" value="F:DNA binding"/>
    <property type="evidence" value="ECO:0007669"/>
    <property type="project" value="UniProtKB-KW"/>
</dbReference>